<dbReference type="InterPro" id="IPR023213">
    <property type="entry name" value="CAT-like_dom_sf"/>
</dbReference>
<evidence type="ECO:0000256" key="3">
    <source>
        <dbReference type="ARBA" id="ARBA00011233"/>
    </source>
</evidence>
<evidence type="ECO:0000256" key="8">
    <source>
        <dbReference type="ARBA" id="ARBA00023315"/>
    </source>
</evidence>
<dbReference type="PIRSF" id="PIRSF000440">
    <property type="entry name" value="CAT"/>
    <property type="match status" value="1"/>
</dbReference>
<evidence type="ECO:0000256" key="7">
    <source>
        <dbReference type="ARBA" id="ARBA00023251"/>
    </source>
</evidence>
<dbReference type="PANTHER" id="PTHR38474:SF2">
    <property type="entry name" value="CHLORAMPHENICOL ACETYLTRANSFERASE"/>
    <property type="match status" value="1"/>
</dbReference>
<keyword evidence="8 10" id="KW-0012">Acyltransferase</keyword>
<evidence type="ECO:0000256" key="9">
    <source>
        <dbReference type="PIRSR" id="PIRSR000440-1"/>
    </source>
</evidence>
<dbReference type="EC" id="2.3.1.28" evidence="4 10"/>
<feature type="active site" description="Proton acceptor" evidence="9">
    <location>
        <position position="188"/>
    </location>
</feature>
<organism evidence="12 13">
    <name type="scientific">Candidatus Merdivicinus excrementipullorum</name>
    <dbReference type="NCBI Taxonomy" id="2840867"/>
    <lineage>
        <taxon>Bacteria</taxon>
        <taxon>Bacillati</taxon>
        <taxon>Bacillota</taxon>
        <taxon>Clostridia</taxon>
        <taxon>Eubacteriales</taxon>
        <taxon>Oscillospiraceae</taxon>
        <taxon>Oscillospiraceae incertae sedis</taxon>
        <taxon>Candidatus Merdivicinus</taxon>
    </lineage>
</organism>
<dbReference type="SMART" id="SM01059">
    <property type="entry name" value="CAT"/>
    <property type="match status" value="1"/>
</dbReference>
<evidence type="ECO:0000256" key="10">
    <source>
        <dbReference type="RuleBase" id="RU000503"/>
    </source>
</evidence>
<gene>
    <name evidence="12" type="ORF">IAB51_04845</name>
</gene>
<evidence type="ECO:0000256" key="2">
    <source>
        <dbReference type="ARBA" id="ARBA00010571"/>
    </source>
</evidence>
<dbReference type="PROSITE" id="PS00100">
    <property type="entry name" value="CAT"/>
    <property type="match status" value="1"/>
</dbReference>
<keyword evidence="7 10" id="KW-0046">Antibiotic resistance</keyword>
<dbReference type="EMBL" id="DVJP01000032">
    <property type="protein sequence ID" value="HIS76124.1"/>
    <property type="molecule type" value="Genomic_DNA"/>
</dbReference>
<dbReference type="Pfam" id="PF00302">
    <property type="entry name" value="CAT"/>
    <property type="match status" value="1"/>
</dbReference>
<comment type="subunit">
    <text evidence="3">Homotrimer.</text>
</comment>
<reference evidence="12" key="1">
    <citation type="submission" date="2020-10" db="EMBL/GenBank/DDBJ databases">
        <authorList>
            <person name="Gilroy R."/>
        </authorList>
    </citation>
    <scope>NUCLEOTIDE SEQUENCE</scope>
    <source>
        <strain evidence="12">CHK199-13235</strain>
    </source>
</reference>
<dbReference type="SUPFAM" id="SSF52777">
    <property type="entry name" value="CoA-dependent acyltransferases"/>
    <property type="match status" value="1"/>
</dbReference>
<dbReference type="AlphaFoldDB" id="A0A9D1FM69"/>
<name>A0A9D1FM69_9FIRM</name>
<comment type="caution">
    <text evidence="12">The sequence shown here is derived from an EMBL/GenBank/DDBJ whole genome shotgun (WGS) entry which is preliminary data.</text>
</comment>
<evidence type="ECO:0000256" key="11">
    <source>
        <dbReference type="RuleBase" id="RU004156"/>
    </source>
</evidence>
<dbReference type="Proteomes" id="UP000824002">
    <property type="component" value="Unassembled WGS sequence"/>
</dbReference>
<reference evidence="12" key="2">
    <citation type="journal article" date="2021" name="PeerJ">
        <title>Extensive microbial diversity within the chicken gut microbiome revealed by metagenomics and culture.</title>
        <authorList>
            <person name="Gilroy R."/>
            <person name="Ravi A."/>
            <person name="Getino M."/>
            <person name="Pursley I."/>
            <person name="Horton D.L."/>
            <person name="Alikhan N.F."/>
            <person name="Baker D."/>
            <person name="Gharbi K."/>
            <person name="Hall N."/>
            <person name="Watson M."/>
            <person name="Adriaenssens E.M."/>
            <person name="Foster-Nyarko E."/>
            <person name="Jarju S."/>
            <person name="Secka A."/>
            <person name="Antonio M."/>
            <person name="Oren A."/>
            <person name="Chaudhuri R.R."/>
            <person name="La Ragione R."/>
            <person name="Hildebrand F."/>
            <person name="Pallen M.J."/>
        </authorList>
    </citation>
    <scope>NUCLEOTIDE SEQUENCE</scope>
    <source>
        <strain evidence="12">CHK199-13235</strain>
    </source>
</reference>
<comment type="similarity">
    <text evidence="2 11">Belongs to the chloramphenicol acetyltransferase family.</text>
</comment>
<evidence type="ECO:0000256" key="1">
    <source>
        <dbReference type="ARBA" id="ARBA00002150"/>
    </source>
</evidence>
<dbReference type="PANTHER" id="PTHR38474">
    <property type="entry name" value="SLR0299 PROTEIN"/>
    <property type="match status" value="1"/>
</dbReference>
<evidence type="ECO:0000256" key="4">
    <source>
        <dbReference type="ARBA" id="ARBA00013235"/>
    </source>
</evidence>
<dbReference type="InterPro" id="IPR001707">
    <property type="entry name" value="Cmp_AcTrfase"/>
</dbReference>
<dbReference type="GO" id="GO:0008811">
    <property type="term" value="F:chloramphenicol O-acetyltransferase activity"/>
    <property type="evidence" value="ECO:0007669"/>
    <property type="project" value="UniProtKB-EC"/>
</dbReference>
<proteinExistence type="inferred from homology"/>
<evidence type="ECO:0000256" key="6">
    <source>
        <dbReference type="ARBA" id="ARBA00022679"/>
    </source>
</evidence>
<dbReference type="GO" id="GO:0046677">
    <property type="term" value="P:response to antibiotic"/>
    <property type="evidence" value="ECO:0007669"/>
    <property type="project" value="UniProtKB-KW"/>
</dbReference>
<sequence>MMFHPISLETWPRAETYRHFMEEVPCTYSICVNLDISRFLPAVRERGLRFFPAFLYGLSLTVNEHREFRMRLDEEGRLGYFDTVNPCYTVFHPEQECFSDVWTEFEPDFSAFYRRYLADMEKYGGKTASKSMGEGNTFDVSCIPWTSFTGFNLNLPKGYGYFAPIFTVGKYFEEAGKTKLPLATQVHHAVCDGFHVSRLLNELQEWLDYFQS</sequence>
<dbReference type="Gene3D" id="3.30.559.10">
    <property type="entry name" value="Chloramphenicol acetyltransferase-like domain"/>
    <property type="match status" value="1"/>
</dbReference>
<evidence type="ECO:0000256" key="5">
    <source>
        <dbReference type="ARBA" id="ARBA00020291"/>
    </source>
</evidence>
<evidence type="ECO:0000313" key="12">
    <source>
        <dbReference type="EMBL" id="HIS76124.1"/>
    </source>
</evidence>
<comment type="catalytic activity">
    <reaction evidence="10">
        <text>chloramphenicol + acetyl-CoA = chloramphenicol 3-acetate + CoA</text>
        <dbReference type="Rhea" id="RHEA:18421"/>
        <dbReference type="ChEBI" id="CHEBI:16730"/>
        <dbReference type="ChEBI" id="CHEBI:17698"/>
        <dbReference type="ChEBI" id="CHEBI:57287"/>
        <dbReference type="ChEBI" id="CHEBI:57288"/>
        <dbReference type="EC" id="2.3.1.28"/>
    </reaction>
</comment>
<accession>A0A9D1FM69</accession>
<dbReference type="InterPro" id="IPR018372">
    <property type="entry name" value="Chloramphenicol_AcTrfase_AS"/>
</dbReference>
<keyword evidence="6 10" id="KW-0808">Transferase</keyword>
<protein>
    <recommendedName>
        <fullName evidence="5 10">Chloramphenicol acetyltransferase</fullName>
        <ecNumber evidence="4 10">2.3.1.28</ecNumber>
    </recommendedName>
</protein>
<evidence type="ECO:0000313" key="13">
    <source>
        <dbReference type="Proteomes" id="UP000824002"/>
    </source>
</evidence>
<comment type="function">
    <text evidence="1 10">This enzyme is an effector of chloramphenicol resistance in bacteria.</text>
</comment>